<gene>
    <name evidence="11" type="ORF">N0V93_000913</name>
</gene>
<dbReference type="GO" id="GO:0030570">
    <property type="term" value="F:pectate lyase activity"/>
    <property type="evidence" value="ECO:0007669"/>
    <property type="project" value="UniProtKB-UniRule"/>
</dbReference>
<evidence type="ECO:0000256" key="8">
    <source>
        <dbReference type="ARBA" id="ARBA00023239"/>
    </source>
</evidence>
<keyword evidence="6 10" id="KW-0732">Signal</keyword>
<reference evidence="11" key="1">
    <citation type="submission" date="2022-10" db="EMBL/GenBank/DDBJ databases">
        <title>Tapping the CABI collections for fungal endophytes: first genome assemblies for Collariella, Neodidymelliopsis, Ascochyta clinopodiicola, Didymella pomorum, Didymosphaeria variabile, Neocosmospora piperis and Neocucurbitaria cava.</title>
        <authorList>
            <person name="Hill R."/>
        </authorList>
    </citation>
    <scope>NUCLEOTIDE SEQUENCE</scope>
    <source>
        <strain evidence="11">IMI 355082</strain>
    </source>
</reference>
<evidence type="ECO:0000256" key="10">
    <source>
        <dbReference type="RuleBase" id="RU367009"/>
    </source>
</evidence>
<comment type="similarity">
    <text evidence="4 10">Belongs to the polysaccharide lyase 3 family.</text>
</comment>
<evidence type="ECO:0000313" key="12">
    <source>
        <dbReference type="Proteomes" id="UP001140453"/>
    </source>
</evidence>
<evidence type="ECO:0000256" key="6">
    <source>
        <dbReference type="ARBA" id="ARBA00022729"/>
    </source>
</evidence>
<evidence type="ECO:0000256" key="9">
    <source>
        <dbReference type="ARBA" id="ARBA00025679"/>
    </source>
</evidence>
<dbReference type="OrthoDB" id="441042at2759"/>
<comment type="subcellular location">
    <subcellularLocation>
        <location evidence="3 10">Secreted</location>
    </subcellularLocation>
</comment>
<keyword evidence="8 10" id="KW-0456">Lyase</keyword>
<dbReference type="GO" id="GO:0005576">
    <property type="term" value="C:extracellular region"/>
    <property type="evidence" value="ECO:0007669"/>
    <property type="project" value="UniProtKB-SubCell"/>
</dbReference>
<dbReference type="PANTHER" id="PTHR33407">
    <property type="entry name" value="PECTATE LYASE F-RELATED"/>
    <property type="match status" value="1"/>
</dbReference>
<dbReference type="EMBL" id="JAPEVB010000001">
    <property type="protein sequence ID" value="KAJ4396692.1"/>
    <property type="molecule type" value="Genomic_DNA"/>
</dbReference>
<dbReference type="Proteomes" id="UP001140453">
    <property type="component" value="Unassembled WGS sequence"/>
</dbReference>
<proteinExistence type="inferred from homology"/>
<keyword evidence="5 10" id="KW-0964">Secreted</keyword>
<evidence type="ECO:0000256" key="3">
    <source>
        <dbReference type="ARBA" id="ARBA00004613"/>
    </source>
</evidence>
<evidence type="ECO:0000313" key="11">
    <source>
        <dbReference type="EMBL" id="KAJ4396692.1"/>
    </source>
</evidence>
<dbReference type="AlphaFoldDB" id="A0A9W9D0P9"/>
<accession>A0A9W9D0P9</accession>
<comment type="function">
    <text evidence="9 10">Pectinolytic enzyme consist of four classes of enzymes: pectin lyase, polygalacturonase, pectin methylesterase and rhamnogalacturonase. Among pectinolytic enzymes, pectin lyase is the most important in depolymerization of pectin, since it cleaves internal glycosidic bonds of highly methylated pectins. Favors pectate, the anion, over pectin, the methyl ester.</text>
</comment>
<keyword evidence="7 10" id="KW-0106">Calcium</keyword>
<sequence length="250" mass="25755">MSTTKIVFLLSIVAAVHAATTNTNLQTVFPQASGTTLASAVQTIAAGATFDGGMKQFDRSPSTCSEQAEGGDSDAVFILQSGATLSNVIIGPNNGEGVHCLGSCTLNNVWWTDVCEDAATFKQTSGTSYVNGGGARKADDKVLQHNGAGTVAVKNFYAQDIGKLYRSCGNCGTQYKRASTFDNVYIDGGDVVAGVNINYGDSTKISNSCVKDSAVCWLYQGNSNGAEPSKVGSGPSSTYCASSAVQTSGC</sequence>
<dbReference type="InterPro" id="IPR004898">
    <property type="entry name" value="Pectate_lyase_PlyH/PlyE-like"/>
</dbReference>
<dbReference type="InterPro" id="IPR011050">
    <property type="entry name" value="Pectin_lyase_fold/virulence"/>
</dbReference>
<evidence type="ECO:0000256" key="5">
    <source>
        <dbReference type="ARBA" id="ARBA00022525"/>
    </source>
</evidence>
<feature type="signal peptide" evidence="10">
    <location>
        <begin position="1"/>
        <end position="18"/>
    </location>
</feature>
<name>A0A9W9D0P9_9PEZI</name>
<protein>
    <recommendedName>
        <fullName evidence="10">Pectate lyase</fullName>
        <ecNumber evidence="10">4.2.2.2</ecNumber>
    </recommendedName>
</protein>
<evidence type="ECO:0000256" key="1">
    <source>
        <dbReference type="ARBA" id="ARBA00000695"/>
    </source>
</evidence>
<dbReference type="Gene3D" id="2.160.20.10">
    <property type="entry name" value="Single-stranded right-handed beta-helix, Pectin lyase-like"/>
    <property type="match status" value="1"/>
</dbReference>
<dbReference type="Pfam" id="PF03211">
    <property type="entry name" value="Pectate_lyase"/>
    <property type="match status" value="1"/>
</dbReference>
<feature type="chain" id="PRO_5041021641" description="Pectate lyase" evidence="10">
    <location>
        <begin position="19"/>
        <end position="250"/>
    </location>
</feature>
<organism evidence="11 12">
    <name type="scientific">Gnomoniopsis smithogilvyi</name>
    <dbReference type="NCBI Taxonomy" id="1191159"/>
    <lineage>
        <taxon>Eukaryota</taxon>
        <taxon>Fungi</taxon>
        <taxon>Dikarya</taxon>
        <taxon>Ascomycota</taxon>
        <taxon>Pezizomycotina</taxon>
        <taxon>Sordariomycetes</taxon>
        <taxon>Sordariomycetidae</taxon>
        <taxon>Diaporthales</taxon>
        <taxon>Gnomoniaceae</taxon>
        <taxon>Gnomoniopsis</taxon>
    </lineage>
</organism>
<evidence type="ECO:0000256" key="7">
    <source>
        <dbReference type="ARBA" id="ARBA00022837"/>
    </source>
</evidence>
<comment type="catalytic activity">
    <reaction evidence="1 10">
        <text>Eliminative cleavage of (1-&gt;4)-alpha-D-galacturonan to give oligosaccharides with 4-deoxy-alpha-D-galact-4-enuronosyl groups at their non-reducing ends.</text>
        <dbReference type="EC" id="4.2.2.2"/>
    </reaction>
</comment>
<evidence type="ECO:0000256" key="4">
    <source>
        <dbReference type="ARBA" id="ARBA00006463"/>
    </source>
</evidence>
<dbReference type="GO" id="GO:0045490">
    <property type="term" value="P:pectin catabolic process"/>
    <property type="evidence" value="ECO:0007669"/>
    <property type="project" value="TreeGrafter"/>
</dbReference>
<evidence type="ECO:0000256" key="2">
    <source>
        <dbReference type="ARBA" id="ARBA00001913"/>
    </source>
</evidence>
<comment type="cofactor">
    <cofactor evidence="2 10">
        <name>Ca(2+)</name>
        <dbReference type="ChEBI" id="CHEBI:29108"/>
    </cofactor>
</comment>
<dbReference type="InterPro" id="IPR012334">
    <property type="entry name" value="Pectin_lyas_fold"/>
</dbReference>
<dbReference type="SUPFAM" id="SSF51126">
    <property type="entry name" value="Pectin lyase-like"/>
    <property type="match status" value="1"/>
</dbReference>
<keyword evidence="12" id="KW-1185">Reference proteome</keyword>
<dbReference type="PANTHER" id="PTHR33407:SF9">
    <property type="entry name" value="PECTATE LYASE F-RELATED"/>
    <property type="match status" value="1"/>
</dbReference>
<dbReference type="EC" id="4.2.2.2" evidence="10"/>
<comment type="caution">
    <text evidence="11">The sequence shown here is derived from an EMBL/GenBank/DDBJ whole genome shotgun (WGS) entry which is preliminary data.</text>
</comment>